<dbReference type="EMBL" id="BGPR01040134">
    <property type="protein sequence ID" value="GBO16210.1"/>
    <property type="molecule type" value="Genomic_DNA"/>
</dbReference>
<proteinExistence type="predicted"/>
<organism evidence="2 3">
    <name type="scientific">Araneus ventricosus</name>
    <name type="common">Orbweaver spider</name>
    <name type="synonym">Epeira ventricosa</name>
    <dbReference type="NCBI Taxonomy" id="182803"/>
    <lineage>
        <taxon>Eukaryota</taxon>
        <taxon>Metazoa</taxon>
        <taxon>Ecdysozoa</taxon>
        <taxon>Arthropoda</taxon>
        <taxon>Chelicerata</taxon>
        <taxon>Arachnida</taxon>
        <taxon>Araneae</taxon>
        <taxon>Araneomorphae</taxon>
        <taxon>Entelegynae</taxon>
        <taxon>Araneoidea</taxon>
        <taxon>Araneidae</taxon>
        <taxon>Araneus</taxon>
    </lineage>
</organism>
<comment type="caution">
    <text evidence="2">The sequence shown here is derived from an EMBL/GenBank/DDBJ whole genome shotgun (WGS) entry which is preliminary data.</text>
</comment>
<dbReference type="AlphaFoldDB" id="A0A4Y2UX62"/>
<dbReference type="Proteomes" id="UP000499080">
    <property type="component" value="Unassembled WGS sequence"/>
</dbReference>
<accession>A0A4Y2UX62</accession>
<evidence type="ECO:0000313" key="2">
    <source>
        <dbReference type="EMBL" id="GBO16210.1"/>
    </source>
</evidence>
<feature type="compositionally biased region" description="Polar residues" evidence="1">
    <location>
        <begin position="1"/>
        <end position="18"/>
    </location>
</feature>
<protein>
    <submittedName>
        <fullName evidence="2">Uncharacterized protein</fullName>
    </submittedName>
</protein>
<evidence type="ECO:0000256" key="1">
    <source>
        <dbReference type="SAM" id="MobiDB-lite"/>
    </source>
</evidence>
<name>A0A4Y2UX62_ARAVE</name>
<sequence length="119" mass="12997">MRSIASNLRRNHVSNAPSHGTEAKTIPAAQHGLTYIKELVGDSLSSSGTIYLISDQITAGFSLRNSKVVSLTGYSYGRKESFTDVLLEYSQSTIRLGQIVPANYTIGKNSPSRLYDLDK</sequence>
<evidence type="ECO:0000313" key="3">
    <source>
        <dbReference type="Proteomes" id="UP000499080"/>
    </source>
</evidence>
<feature type="region of interest" description="Disordered" evidence="1">
    <location>
        <begin position="1"/>
        <end position="24"/>
    </location>
</feature>
<gene>
    <name evidence="2" type="ORF">AVEN_129440_1</name>
</gene>
<keyword evidence="3" id="KW-1185">Reference proteome</keyword>
<reference evidence="2 3" key="1">
    <citation type="journal article" date="2019" name="Sci. Rep.">
        <title>Orb-weaving spider Araneus ventricosus genome elucidates the spidroin gene catalogue.</title>
        <authorList>
            <person name="Kono N."/>
            <person name="Nakamura H."/>
            <person name="Ohtoshi R."/>
            <person name="Moran D.A.P."/>
            <person name="Shinohara A."/>
            <person name="Yoshida Y."/>
            <person name="Fujiwara M."/>
            <person name="Mori M."/>
            <person name="Tomita M."/>
            <person name="Arakawa K."/>
        </authorList>
    </citation>
    <scope>NUCLEOTIDE SEQUENCE [LARGE SCALE GENOMIC DNA]</scope>
</reference>